<dbReference type="AlphaFoldDB" id="A0A0G2HFI6"/>
<gene>
    <name evidence="2" type="ORF">UCRPC4_g01219</name>
</gene>
<feature type="region of interest" description="Disordered" evidence="1">
    <location>
        <begin position="433"/>
        <end position="475"/>
    </location>
</feature>
<feature type="compositionally biased region" description="Polar residues" evidence="1">
    <location>
        <begin position="272"/>
        <end position="289"/>
    </location>
</feature>
<sequence length="582" mass="64693">MWVCPPPLPEHRHLGPNHAFNKDKPLHAYTRMQTGMQRTAGAPLEELKDWRMLYPELEQVLESRTDPVRCDIILLDAAFALMSDYPPPGSKLGINLFLDFANPVTGDFSAITGFDQWTCTTTIYQHGERLQKPTFFGLQPPEEGRVAPPFESAWWASTFTKLLEKSKAAEDGNKNDLLDAAEQNRATLRSLSAMQEIRASPIADLNDPNSARSSQRMAILLWRFQQAQTGYVGTTSWQRLIPPPSRMVMNSPPPPPQEMMPPMVLDSMVQSGYSNTQSYDPQQYLGQNSQQPQQYPMYGGGHVDEGSTLMSQNDFDIFKAEDIANFASFQHSFDLSQPQSDQNTMQGFQEVEPQHYEINRAYDPSLTSSQPQDIHRHPSSQTQSHPSQHPSFDQQPHRPYDPSRMQPRYTHDSQPPRDVPALQTHSLLQAQISSNNTPTSPYGPPQPHQHMHTHPSPVATTPTTATPATSQQHFAAASAMNDLSVPSHHHPHPHHAALHAHNHPISRVSTPVTGVPPQPPAPLSRVPSHSNIHSARPRDMHTPVSVGPEGSFAEQQAHMQAQGAVLANVTGRYVGMTTGDGE</sequence>
<feature type="region of interest" description="Disordered" evidence="1">
    <location>
        <begin position="364"/>
        <end position="419"/>
    </location>
</feature>
<feature type="compositionally biased region" description="Low complexity" evidence="1">
    <location>
        <begin position="379"/>
        <end position="391"/>
    </location>
</feature>
<reference evidence="2 3" key="1">
    <citation type="submission" date="2015-05" db="EMBL/GenBank/DDBJ databases">
        <title>Distinctive expansion of gene families associated with plant cell wall degradation and secondary metabolism in the genomes of grapevine trunk pathogens.</title>
        <authorList>
            <person name="Lawrence D.P."/>
            <person name="Travadon R."/>
            <person name="Rolshausen P.E."/>
            <person name="Baumgartner K."/>
        </authorList>
    </citation>
    <scope>NUCLEOTIDE SEQUENCE [LARGE SCALE GENOMIC DNA]</scope>
    <source>
        <strain evidence="2">UCRPC4</strain>
    </source>
</reference>
<evidence type="ECO:0000313" key="2">
    <source>
        <dbReference type="EMBL" id="KKY27235.1"/>
    </source>
</evidence>
<name>A0A0G2HFI6_PHACM</name>
<feature type="region of interest" description="Disordered" evidence="1">
    <location>
        <begin position="272"/>
        <end position="294"/>
    </location>
</feature>
<feature type="region of interest" description="Disordered" evidence="1">
    <location>
        <begin position="506"/>
        <end position="549"/>
    </location>
</feature>
<reference evidence="2 3" key="2">
    <citation type="submission" date="2015-05" db="EMBL/GenBank/DDBJ databases">
        <authorList>
            <person name="Morales-Cruz A."/>
            <person name="Amrine K.C."/>
            <person name="Cantu D."/>
        </authorList>
    </citation>
    <scope>NUCLEOTIDE SEQUENCE [LARGE SCALE GENOMIC DNA]</scope>
    <source>
        <strain evidence="2">UCRPC4</strain>
    </source>
</reference>
<accession>A0A0G2HFI6</accession>
<protein>
    <submittedName>
        <fullName evidence="2">Putative transcription factor</fullName>
    </submittedName>
</protein>
<feature type="compositionally biased region" description="Low complexity" evidence="1">
    <location>
        <begin position="454"/>
        <end position="470"/>
    </location>
</feature>
<dbReference type="Proteomes" id="UP000053317">
    <property type="component" value="Unassembled WGS sequence"/>
</dbReference>
<dbReference type="OrthoDB" id="10006572at2759"/>
<comment type="caution">
    <text evidence="2">The sequence shown here is derived from an EMBL/GenBank/DDBJ whole genome shotgun (WGS) entry which is preliminary data.</text>
</comment>
<organism evidence="2 3">
    <name type="scientific">Phaeomoniella chlamydospora</name>
    <name type="common">Phaeoacremonium chlamydosporum</name>
    <dbReference type="NCBI Taxonomy" id="158046"/>
    <lineage>
        <taxon>Eukaryota</taxon>
        <taxon>Fungi</taxon>
        <taxon>Dikarya</taxon>
        <taxon>Ascomycota</taxon>
        <taxon>Pezizomycotina</taxon>
        <taxon>Eurotiomycetes</taxon>
        <taxon>Chaetothyriomycetidae</taxon>
        <taxon>Phaeomoniellales</taxon>
        <taxon>Phaeomoniellaceae</taxon>
        <taxon>Phaeomoniella</taxon>
    </lineage>
</organism>
<keyword evidence="3" id="KW-1185">Reference proteome</keyword>
<dbReference type="EMBL" id="LCWF01000027">
    <property type="protein sequence ID" value="KKY27235.1"/>
    <property type="molecule type" value="Genomic_DNA"/>
</dbReference>
<proteinExistence type="predicted"/>
<evidence type="ECO:0000313" key="3">
    <source>
        <dbReference type="Proteomes" id="UP000053317"/>
    </source>
</evidence>
<evidence type="ECO:0000256" key="1">
    <source>
        <dbReference type="SAM" id="MobiDB-lite"/>
    </source>
</evidence>